<evidence type="ECO:0000313" key="1">
    <source>
        <dbReference type="EMBL" id="GMQ63698.1"/>
    </source>
</evidence>
<keyword evidence="2" id="KW-1185">Reference proteome</keyword>
<name>A0ACB5UMD9_9FIRM</name>
<evidence type="ECO:0000313" key="2">
    <source>
        <dbReference type="Proteomes" id="UP001374599"/>
    </source>
</evidence>
<gene>
    <name evidence="1" type="ORF">AN2V17_29320</name>
</gene>
<accession>A0ACB5UMD9</accession>
<comment type="caution">
    <text evidence="1">The sequence shown here is derived from an EMBL/GenBank/DDBJ whole genome shotgun (WGS) entry which is preliminary data.</text>
</comment>
<keyword evidence="1" id="KW-0238">DNA-binding</keyword>
<organism evidence="1 2">
    <name type="scientific">Vallitalea maricola</name>
    <dbReference type="NCBI Taxonomy" id="3074433"/>
    <lineage>
        <taxon>Bacteria</taxon>
        <taxon>Bacillati</taxon>
        <taxon>Bacillota</taxon>
        <taxon>Clostridia</taxon>
        <taxon>Lachnospirales</taxon>
        <taxon>Vallitaleaceae</taxon>
        <taxon>Vallitalea</taxon>
    </lineage>
</organism>
<dbReference type="Proteomes" id="UP001374599">
    <property type="component" value="Unassembled WGS sequence"/>
</dbReference>
<dbReference type="EMBL" id="BTPU01000050">
    <property type="protein sequence ID" value="GMQ63698.1"/>
    <property type="molecule type" value="Genomic_DNA"/>
</dbReference>
<proteinExistence type="predicted"/>
<sequence>MIIAPITISDIAKKSKVSVATVSRVLNDSDKVKEQTKEKVLKAINELNYAPSDIARSLSRNITNTIGVVVPDINNPFFGQVIKGISSVTDKNDLYMLLCDTDENEEKEMKFIEMLKRQRIRGLIITPTADNDKFNAKYLSILENLNVPVVLLDRDVKYSKFDGVFLDSISGTYDAIECFIKEGHRKIAIISGPLSSKPGRDRLRGYKKALTMNGIEIDDRYIFYGDFRLESGYELSQEILKMEDPPTAIFVSNNMMNLGCIKALTEANVRIPEDMALIGFDEIELLNIMNMDISVVSRPTAQMGEVAMKILLDRLNEQKIDNQDTKRIILLPTLILRGSEKKEK</sequence>
<protein>
    <submittedName>
        <fullName evidence="1">LacI family DNA-binding transcriptional regulator</fullName>
    </submittedName>
</protein>
<reference evidence="1" key="1">
    <citation type="submission" date="2023-09" db="EMBL/GenBank/DDBJ databases">
        <title>Vallitalea sediminicola and Vallitalea maricola sp. nov., anaerobic bacteria isolated from marine sediment.</title>
        <authorList>
            <person name="Hirano S."/>
            <person name="Maeda A."/>
            <person name="Terahara T."/>
            <person name="Mori K."/>
            <person name="Hamada M."/>
            <person name="Matsumoto R."/>
            <person name="Kobayashi T."/>
        </authorList>
    </citation>
    <scope>NUCLEOTIDE SEQUENCE</scope>
    <source>
        <strain evidence="1">AN17-2</strain>
    </source>
</reference>